<dbReference type="WBParaSite" id="PSAMB.scaffold215size64897.g3393.t1">
    <property type="protein sequence ID" value="PSAMB.scaffold215size64897.g3393.t1"/>
    <property type="gene ID" value="PSAMB.scaffold215size64897.g3393"/>
</dbReference>
<evidence type="ECO:0000256" key="2">
    <source>
        <dbReference type="SAM" id="SignalP"/>
    </source>
</evidence>
<sequence length="167" mass="18293">MRTTTVLILLFSISTIGLGKHSNGGGNSNSNHGSNHNNNNNNNHNHHQQNGNGFNWPSQNDHHGFDIDENLWTGVGRTQYQSIINIARMIGNQCANTVTAPSVSSNNQGNGNNGNHNQIGSIGSQLLAQVCPRWTRFVEQLKALLKEMFAKHSCALPTFFDQILTCS</sequence>
<dbReference type="AlphaFoldDB" id="A0A914VLA8"/>
<proteinExistence type="predicted"/>
<accession>A0A914VLA8</accession>
<organism evidence="3 4">
    <name type="scientific">Plectus sambesii</name>
    <dbReference type="NCBI Taxonomy" id="2011161"/>
    <lineage>
        <taxon>Eukaryota</taxon>
        <taxon>Metazoa</taxon>
        <taxon>Ecdysozoa</taxon>
        <taxon>Nematoda</taxon>
        <taxon>Chromadorea</taxon>
        <taxon>Plectida</taxon>
        <taxon>Plectina</taxon>
        <taxon>Plectoidea</taxon>
        <taxon>Plectidae</taxon>
        <taxon>Plectus</taxon>
    </lineage>
</organism>
<dbReference type="Proteomes" id="UP000887566">
    <property type="component" value="Unplaced"/>
</dbReference>
<evidence type="ECO:0000313" key="3">
    <source>
        <dbReference type="Proteomes" id="UP000887566"/>
    </source>
</evidence>
<name>A0A914VLA8_9BILA</name>
<keyword evidence="3" id="KW-1185">Reference proteome</keyword>
<feature type="signal peptide" evidence="2">
    <location>
        <begin position="1"/>
        <end position="19"/>
    </location>
</feature>
<feature type="compositionally biased region" description="Low complexity" evidence="1">
    <location>
        <begin position="28"/>
        <end position="53"/>
    </location>
</feature>
<keyword evidence="2" id="KW-0732">Signal</keyword>
<reference evidence="4" key="1">
    <citation type="submission" date="2022-11" db="UniProtKB">
        <authorList>
            <consortium name="WormBaseParasite"/>
        </authorList>
    </citation>
    <scope>IDENTIFICATION</scope>
</reference>
<feature type="region of interest" description="Disordered" evidence="1">
    <location>
        <begin position="20"/>
        <end position="60"/>
    </location>
</feature>
<protein>
    <submittedName>
        <fullName evidence="4">Uncharacterized protein</fullName>
    </submittedName>
</protein>
<evidence type="ECO:0000256" key="1">
    <source>
        <dbReference type="SAM" id="MobiDB-lite"/>
    </source>
</evidence>
<evidence type="ECO:0000313" key="4">
    <source>
        <dbReference type="WBParaSite" id="PSAMB.scaffold215size64897.g3393.t1"/>
    </source>
</evidence>
<feature type="chain" id="PRO_5037137173" evidence="2">
    <location>
        <begin position="20"/>
        <end position="167"/>
    </location>
</feature>